<dbReference type="AlphaFoldDB" id="A0AAN6Z3E5"/>
<proteinExistence type="inferred from homology"/>
<reference evidence="8" key="2">
    <citation type="submission" date="2023-05" db="EMBL/GenBank/DDBJ databases">
        <authorList>
            <consortium name="Lawrence Berkeley National Laboratory"/>
            <person name="Steindorff A."/>
            <person name="Hensen N."/>
            <person name="Bonometti L."/>
            <person name="Westerberg I."/>
            <person name="Brannstrom I.O."/>
            <person name="Guillou S."/>
            <person name="Cros-Aarteil S."/>
            <person name="Calhoun S."/>
            <person name="Haridas S."/>
            <person name="Kuo A."/>
            <person name="Mondo S."/>
            <person name="Pangilinan J."/>
            <person name="Riley R."/>
            <person name="Labutti K."/>
            <person name="Andreopoulos B."/>
            <person name="Lipzen A."/>
            <person name="Chen C."/>
            <person name="Yanf M."/>
            <person name="Daum C."/>
            <person name="Ng V."/>
            <person name="Clum A."/>
            <person name="Ohm R."/>
            <person name="Martin F."/>
            <person name="Silar P."/>
            <person name="Natvig D."/>
            <person name="Lalanne C."/>
            <person name="Gautier V."/>
            <person name="Ament-Velasquez S.L."/>
            <person name="Kruys A."/>
            <person name="Hutchinson M.I."/>
            <person name="Powell A.J."/>
            <person name="Barry K."/>
            <person name="Miller A.N."/>
            <person name="Grigoriev I.V."/>
            <person name="Debuchy R."/>
            <person name="Gladieux P."/>
            <person name="Thoren M.H."/>
            <person name="Johannesson H."/>
        </authorList>
    </citation>
    <scope>NUCLEOTIDE SEQUENCE</scope>
    <source>
        <strain evidence="8">CBS 731.68</strain>
    </source>
</reference>
<name>A0AAN6Z3E5_9PEZI</name>
<evidence type="ECO:0000256" key="1">
    <source>
        <dbReference type="ARBA" id="ARBA00004173"/>
    </source>
</evidence>
<dbReference type="GO" id="GO:0005634">
    <property type="term" value="C:nucleus"/>
    <property type="evidence" value="ECO:0007669"/>
    <property type="project" value="TreeGrafter"/>
</dbReference>
<keyword evidence="9" id="KW-1185">Reference proteome</keyword>
<evidence type="ECO:0000256" key="2">
    <source>
        <dbReference type="ARBA" id="ARBA00009540"/>
    </source>
</evidence>
<evidence type="ECO:0000313" key="9">
    <source>
        <dbReference type="Proteomes" id="UP001302602"/>
    </source>
</evidence>
<sequence length="380" mass="41092">MAYHASSNERPLRSRHSSELDGPSSPSSPGSVTPPDTASPSSSTFLTSSVSSLLGGLIRRFSGEPSLSTPNPAPPLPHARTFQPDGHGNGNGRDGVYTPPHLLHTHRTASPMRPPPLEPLQLVGFSDETGQDARLLTPPIAEEIRIMVPARLGIVDEWRLVYSLEQDGASLATLYEKCARYQGLRVGFVLCVKDCEEGLFGAYLSDHPHPAPKYFGTGECFLWRVSIHTPLPPPPSSIDDTTTNSNLRTTTISAATTTHNNPVSSSSSSSLSKQQPPGPGTRSSSTPQQQQQQQHPENQPESKQSMRFKAFPYSGINEYYMLCEPHFLSLGAGDGRYGLWLDDSLERGVSSTSQTFGNEPLSDEGEKFGVLGVEVWVIGA</sequence>
<feature type="region of interest" description="Disordered" evidence="6">
    <location>
        <begin position="1"/>
        <end position="47"/>
    </location>
</feature>
<evidence type="ECO:0000256" key="6">
    <source>
        <dbReference type="SAM" id="MobiDB-lite"/>
    </source>
</evidence>
<evidence type="ECO:0000313" key="8">
    <source>
        <dbReference type="EMBL" id="KAK4124190.1"/>
    </source>
</evidence>
<feature type="compositionally biased region" description="Basic and acidic residues" evidence="6">
    <location>
        <begin position="10"/>
        <end position="19"/>
    </location>
</feature>
<dbReference type="PANTHER" id="PTHR23354">
    <property type="entry name" value="NUCLEOLAR PROTEIN 7/ESTROGEN RECEPTOR COACTIVATOR-RELATED"/>
    <property type="match status" value="1"/>
</dbReference>
<dbReference type="GO" id="GO:0005739">
    <property type="term" value="C:mitochondrion"/>
    <property type="evidence" value="ECO:0007669"/>
    <property type="project" value="UniProtKB-SubCell"/>
</dbReference>
<comment type="function">
    <text evidence="4">May be involved in protection from oxidative damage.</text>
</comment>
<evidence type="ECO:0000259" key="7">
    <source>
        <dbReference type="PROSITE" id="PS51886"/>
    </source>
</evidence>
<comment type="similarity">
    <text evidence="2">Belongs to the OXR1 family.</text>
</comment>
<dbReference type="RefSeq" id="XP_062647961.1">
    <property type="nucleotide sequence ID" value="XM_062791206.1"/>
</dbReference>
<dbReference type="EMBL" id="MU853227">
    <property type="protein sequence ID" value="KAK4124190.1"/>
    <property type="molecule type" value="Genomic_DNA"/>
</dbReference>
<dbReference type="Pfam" id="PF07534">
    <property type="entry name" value="TLD"/>
    <property type="match status" value="2"/>
</dbReference>
<evidence type="ECO:0000256" key="3">
    <source>
        <dbReference type="ARBA" id="ARBA00023128"/>
    </source>
</evidence>
<feature type="compositionally biased region" description="Low complexity" evidence="6">
    <location>
        <begin position="21"/>
        <end position="47"/>
    </location>
</feature>
<evidence type="ECO:0000256" key="4">
    <source>
        <dbReference type="ARBA" id="ARBA00037112"/>
    </source>
</evidence>
<comment type="caution">
    <text evidence="8">The sequence shown here is derived from an EMBL/GenBank/DDBJ whole genome shotgun (WGS) entry which is preliminary data.</text>
</comment>
<feature type="region of interest" description="Disordered" evidence="6">
    <location>
        <begin position="254"/>
        <end position="306"/>
    </location>
</feature>
<feature type="compositionally biased region" description="Low complexity" evidence="6">
    <location>
        <begin position="254"/>
        <end position="294"/>
    </location>
</feature>
<dbReference type="GO" id="GO:0006979">
    <property type="term" value="P:response to oxidative stress"/>
    <property type="evidence" value="ECO:0007669"/>
    <property type="project" value="TreeGrafter"/>
</dbReference>
<dbReference type="GeneID" id="87827975"/>
<reference evidence="8" key="1">
    <citation type="journal article" date="2023" name="Mol. Phylogenet. Evol.">
        <title>Genome-scale phylogeny and comparative genomics of the fungal order Sordariales.</title>
        <authorList>
            <person name="Hensen N."/>
            <person name="Bonometti L."/>
            <person name="Westerberg I."/>
            <person name="Brannstrom I.O."/>
            <person name="Guillou S."/>
            <person name="Cros-Aarteil S."/>
            <person name="Calhoun S."/>
            <person name="Haridas S."/>
            <person name="Kuo A."/>
            <person name="Mondo S."/>
            <person name="Pangilinan J."/>
            <person name="Riley R."/>
            <person name="LaButti K."/>
            <person name="Andreopoulos B."/>
            <person name="Lipzen A."/>
            <person name="Chen C."/>
            <person name="Yan M."/>
            <person name="Daum C."/>
            <person name="Ng V."/>
            <person name="Clum A."/>
            <person name="Steindorff A."/>
            <person name="Ohm R.A."/>
            <person name="Martin F."/>
            <person name="Silar P."/>
            <person name="Natvig D.O."/>
            <person name="Lalanne C."/>
            <person name="Gautier V."/>
            <person name="Ament-Velasquez S.L."/>
            <person name="Kruys A."/>
            <person name="Hutchinson M.I."/>
            <person name="Powell A.J."/>
            <person name="Barry K."/>
            <person name="Miller A.N."/>
            <person name="Grigoriev I.V."/>
            <person name="Debuchy R."/>
            <person name="Gladieux P."/>
            <person name="Hiltunen Thoren M."/>
            <person name="Johannesson H."/>
        </authorList>
    </citation>
    <scope>NUCLEOTIDE SEQUENCE</scope>
    <source>
        <strain evidence="8">CBS 731.68</strain>
    </source>
</reference>
<feature type="compositionally biased region" description="Polar residues" evidence="6">
    <location>
        <begin position="295"/>
        <end position="305"/>
    </location>
</feature>
<dbReference type="Proteomes" id="UP001302602">
    <property type="component" value="Unassembled WGS sequence"/>
</dbReference>
<evidence type="ECO:0000256" key="5">
    <source>
        <dbReference type="ARBA" id="ARBA00040604"/>
    </source>
</evidence>
<dbReference type="PANTHER" id="PTHR23354:SF62">
    <property type="entry name" value="MUSTARD, ISOFORM V"/>
    <property type="match status" value="1"/>
</dbReference>
<dbReference type="InterPro" id="IPR006571">
    <property type="entry name" value="TLDc_dom"/>
</dbReference>
<organism evidence="8 9">
    <name type="scientific">Parathielavia appendiculata</name>
    <dbReference type="NCBI Taxonomy" id="2587402"/>
    <lineage>
        <taxon>Eukaryota</taxon>
        <taxon>Fungi</taxon>
        <taxon>Dikarya</taxon>
        <taxon>Ascomycota</taxon>
        <taxon>Pezizomycotina</taxon>
        <taxon>Sordariomycetes</taxon>
        <taxon>Sordariomycetidae</taxon>
        <taxon>Sordariales</taxon>
        <taxon>Chaetomiaceae</taxon>
        <taxon>Parathielavia</taxon>
    </lineage>
</organism>
<accession>A0AAN6Z3E5</accession>
<dbReference type="PROSITE" id="PS51886">
    <property type="entry name" value="TLDC"/>
    <property type="match status" value="1"/>
</dbReference>
<dbReference type="SMART" id="SM00584">
    <property type="entry name" value="TLDc"/>
    <property type="match status" value="1"/>
</dbReference>
<feature type="region of interest" description="Disordered" evidence="6">
    <location>
        <begin position="61"/>
        <end position="117"/>
    </location>
</feature>
<protein>
    <recommendedName>
        <fullName evidence="5">Oxidation resistance protein 1</fullName>
    </recommendedName>
</protein>
<comment type="subcellular location">
    <subcellularLocation>
        <location evidence="1">Mitochondrion</location>
    </subcellularLocation>
</comment>
<gene>
    <name evidence="8" type="ORF">N657DRAFT_633325</name>
</gene>
<feature type="domain" description="TLDc" evidence="7">
    <location>
        <begin position="134"/>
        <end position="379"/>
    </location>
</feature>
<keyword evidence="3" id="KW-0496">Mitochondrion</keyword>